<dbReference type="OrthoDB" id="5357528at2"/>
<feature type="domain" description="ABC transporter" evidence="5">
    <location>
        <begin position="7"/>
        <end position="254"/>
    </location>
</feature>
<dbReference type="Gene3D" id="3.40.50.300">
    <property type="entry name" value="P-loop containing nucleotide triphosphate hydrolases"/>
    <property type="match status" value="1"/>
</dbReference>
<dbReference type="PROSITE" id="PS50893">
    <property type="entry name" value="ABC_TRANSPORTER_2"/>
    <property type="match status" value="1"/>
</dbReference>
<keyword evidence="2" id="KW-0813">Transport</keyword>
<evidence type="ECO:0000256" key="4">
    <source>
        <dbReference type="ARBA" id="ARBA00022840"/>
    </source>
</evidence>
<name>A0A5Q6RJN0_9ACTN</name>
<dbReference type="PANTHER" id="PTHR43776:SF7">
    <property type="entry name" value="D,D-DIPEPTIDE TRANSPORT ATP-BINDING PROTEIN DDPF-RELATED"/>
    <property type="match status" value="1"/>
</dbReference>
<dbReference type="InterPro" id="IPR017871">
    <property type="entry name" value="ABC_transporter-like_CS"/>
</dbReference>
<dbReference type="AlphaFoldDB" id="A0A5Q6RJN0"/>
<dbReference type="CDD" id="cd03257">
    <property type="entry name" value="ABC_NikE_OppD_transporters"/>
    <property type="match status" value="1"/>
</dbReference>
<dbReference type="InterPro" id="IPR003439">
    <property type="entry name" value="ABC_transporter-like_ATP-bd"/>
</dbReference>
<comment type="similarity">
    <text evidence="1">Belongs to the ABC transporter superfamily.</text>
</comment>
<dbReference type="PANTHER" id="PTHR43776">
    <property type="entry name" value="TRANSPORT ATP-BINDING PROTEIN"/>
    <property type="match status" value="1"/>
</dbReference>
<accession>A0A5Q6RJN0</accession>
<dbReference type="InterPro" id="IPR050319">
    <property type="entry name" value="ABC_transp_ATP-bind"/>
</dbReference>
<dbReference type="InterPro" id="IPR003593">
    <property type="entry name" value="AAA+_ATPase"/>
</dbReference>
<dbReference type="GO" id="GO:0016887">
    <property type="term" value="F:ATP hydrolysis activity"/>
    <property type="evidence" value="ECO:0007669"/>
    <property type="project" value="InterPro"/>
</dbReference>
<evidence type="ECO:0000259" key="5">
    <source>
        <dbReference type="PROSITE" id="PS50893"/>
    </source>
</evidence>
<evidence type="ECO:0000256" key="1">
    <source>
        <dbReference type="ARBA" id="ARBA00005417"/>
    </source>
</evidence>
<keyword evidence="3" id="KW-0547">Nucleotide-binding</keyword>
<reference evidence="6 7" key="1">
    <citation type="submission" date="2019-09" db="EMBL/GenBank/DDBJ databases">
        <title>Mumia zhuanghuii sp. nov. isolated from the intestinal contents of plateau pika (Ochotona curzoniae) in the Qinghai-Tibet plateau of China.</title>
        <authorList>
            <person name="Tian Z."/>
        </authorList>
    </citation>
    <scope>NUCLEOTIDE SEQUENCE [LARGE SCALE GENOMIC DNA]</scope>
    <source>
        <strain evidence="7">350</strain>
    </source>
</reference>
<dbReference type="GO" id="GO:0055085">
    <property type="term" value="P:transmembrane transport"/>
    <property type="evidence" value="ECO:0007669"/>
    <property type="project" value="UniProtKB-ARBA"/>
</dbReference>
<evidence type="ECO:0000313" key="6">
    <source>
        <dbReference type="EMBL" id="KAA1418219.1"/>
    </source>
</evidence>
<evidence type="ECO:0000256" key="2">
    <source>
        <dbReference type="ARBA" id="ARBA00022448"/>
    </source>
</evidence>
<dbReference type="PROSITE" id="PS00211">
    <property type="entry name" value="ABC_TRANSPORTER_1"/>
    <property type="match status" value="1"/>
</dbReference>
<gene>
    <name evidence="6" type="ORF">FE697_020520</name>
</gene>
<dbReference type="EMBL" id="VDFQ02000007">
    <property type="protein sequence ID" value="KAA1418219.1"/>
    <property type="molecule type" value="Genomic_DNA"/>
</dbReference>
<sequence>MTTPPQLSARDLRKEFGGGRRGEPVVAVDGIDFEVARGGALAIVGESGSGKTTVVRMMAGLETPTSGELLLDGAPLVHSGRGAEARLARARRIQMVFQDPYSSLDPRQTIGDGLAEILRLHGIADRDACEEVALTQLRRVGLDQRHLSMRPGSLSGGQRQRVAIARALAVDPEVLILDEAVAALDVSIQAQILNLLNDLRAESEVTYLFVTHDLAVAQQVTDTAIVMHRGRVVEEGTTDAVLTDPQADYTRRLLDAVPHRGWKPRRRLAASA</sequence>
<organism evidence="6 7">
    <name type="scientific">Mumia zhuanghuii</name>
    <dbReference type="NCBI Taxonomy" id="2585211"/>
    <lineage>
        <taxon>Bacteria</taxon>
        <taxon>Bacillati</taxon>
        <taxon>Actinomycetota</taxon>
        <taxon>Actinomycetes</taxon>
        <taxon>Propionibacteriales</taxon>
        <taxon>Nocardioidaceae</taxon>
        <taxon>Mumia</taxon>
    </lineage>
</organism>
<dbReference type="SMART" id="SM00382">
    <property type="entry name" value="AAA"/>
    <property type="match status" value="1"/>
</dbReference>
<dbReference type="Proteomes" id="UP000307768">
    <property type="component" value="Unassembled WGS sequence"/>
</dbReference>
<dbReference type="RefSeq" id="WP_149771508.1">
    <property type="nucleotide sequence ID" value="NZ_VDFQ02000007.1"/>
</dbReference>
<dbReference type="Pfam" id="PF00005">
    <property type="entry name" value="ABC_tran"/>
    <property type="match status" value="1"/>
</dbReference>
<comment type="caution">
    <text evidence="6">The sequence shown here is derived from an EMBL/GenBank/DDBJ whole genome shotgun (WGS) entry which is preliminary data.</text>
</comment>
<dbReference type="SUPFAM" id="SSF52540">
    <property type="entry name" value="P-loop containing nucleoside triphosphate hydrolases"/>
    <property type="match status" value="1"/>
</dbReference>
<protein>
    <submittedName>
        <fullName evidence="6">ABC transporter ATP-binding protein</fullName>
    </submittedName>
</protein>
<evidence type="ECO:0000313" key="7">
    <source>
        <dbReference type="Proteomes" id="UP000307768"/>
    </source>
</evidence>
<dbReference type="InterPro" id="IPR027417">
    <property type="entry name" value="P-loop_NTPase"/>
</dbReference>
<proteinExistence type="inferred from homology"/>
<keyword evidence="4 6" id="KW-0067">ATP-binding</keyword>
<evidence type="ECO:0000256" key="3">
    <source>
        <dbReference type="ARBA" id="ARBA00022741"/>
    </source>
</evidence>
<dbReference type="GO" id="GO:0005524">
    <property type="term" value="F:ATP binding"/>
    <property type="evidence" value="ECO:0007669"/>
    <property type="project" value="UniProtKB-KW"/>
</dbReference>